<evidence type="ECO:0000313" key="3">
    <source>
        <dbReference type="Proteomes" id="UP000184330"/>
    </source>
</evidence>
<dbReference type="OrthoDB" id="3526875at2759"/>
<accession>A0A1L7WFJ4</accession>
<sequence>MSPEPLINAPPFDSQLAQYKSDDPSEATDRIHDLDTTVERSPLESAPLSNLPFELRDQIYGYIFHDHTNAKECKGFHLGLGNLGCRCGKGLSLANYLFYNETRARYYRCARFVFTRPEACKKFLSIGRITKFMGNLSIAYKDEYEESWLLRLIFNDLINSSSLQTLHIRVKDSDATPRRRRPPTYMPSEDKAWKAMKYDMTMRPERHPLAKLNCLRSLVIQGQPGAEVEEAIHKLSLKVETIAKYERKALQTKAKYNSTFYEWFYEVKIIDPEHEDAIFEEFRRTKSTHPIEILSIETYIVNSTPSKASTHTELAKIGEGESLI</sequence>
<feature type="region of interest" description="Disordered" evidence="1">
    <location>
        <begin position="1"/>
        <end position="28"/>
    </location>
</feature>
<organism evidence="2 3">
    <name type="scientific">Phialocephala subalpina</name>
    <dbReference type="NCBI Taxonomy" id="576137"/>
    <lineage>
        <taxon>Eukaryota</taxon>
        <taxon>Fungi</taxon>
        <taxon>Dikarya</taxon>
        <taxon>Ascomycota</taxon>
        <taxon>Pezizomycotina</taxon>
        <taxon>Leotiomycetes</taxon>
        <taxon>Helotiales</taxon>
        <taxon>Mollisiaceae</taxon>
        <taxon>Phialocephala</taxon>
        <taxon>Phialocephala fortinii species complex</taxon>
    </lineage>
</organism>
<dbReference type="EMBL" id="FJOG01000002">
    <property type="protein sequence ID" value="CZR51542.1"/>
    <property type="molecule type" value="Genomic_DNA"/>
</dbReference>
<protein>
    <submittedName>
        <fullName evidence="2">Uncharacterized protein</fullName>
    </submittedName>
</protein>
<gene>
    <name evidence="2" type="ORF">PAC_01419</name>
</gene>
<dbReference type="Proteomes" id="UP000184330">
    <property type="component" value="Unassembled WGS sequence"/>
</dbReference>
<proteinExistence type="predicted"/>
<reference evidence="2 3" key="1">
    <citation type="submission" date="2016-03" db="EMBL/GenBank/DDBJ databases">
        <authorList>
            <person name="Ploux O."/>
        </authorList>
    </citation>
    <scope>NUCLEOTIDE SEQUENCE [LARGE SCALE GENOMIC DNA]</scope>
    <source>
        <strain evidence="2 3">UAMH 11012</strain>
    </source>
</reference>
<dbReference type="AlphaFoldDB" id="A0A1L7WFJ4"/>
<evidence type="ECO:0000256" key="1">
    <source>
        <dbReference type="SAM" id="MobiDB-lite"/>
    </source>
</evidence>
<evidence type="ECO:0000313" key="2">
    <source>
        <dbReference type="EMBL" id="CZR51542.1"/>
    </source>
</evidence>
<name>A0A1L7WFJ4_9HELO</name>
<keyword evidence="3" id="KW-1185">Reference proteome</keyword>